<accession>A0A7Y8RJS6</accession>
<dbReference type="AlphaFoldDB" id="A0A7Y8RJS6"/>
<evidence type="ECO:0000313" key="1">
    <source>
        <dbReference type="EMBL" id="NWN59820.1"/>
    </source>
</evidence>
<name>A0A7Y8RJS6_9PSED</name>
<organism evidence="1 2">
    <name type="scientific">Pseudomonas allii</name>
    <dbReference type="NCBI Taxonomy" id="2740531"/>
    <lineage>
        <taxon>Bacteria</taxon>
        <taxon>Pseudomonadati</taxon>
        <taxon>Pseudomonadota</taxon>
        <taxon>Gammaproteobacteria</taxon>
        <taxon>Pseudomonadales</taxon>
        <taxon>Pseudomonadaceae</taxon>
        <taxon>Pseudomonas</taxon>
    </lineage>
</organism>
<protein>
    <submittedName>
        <fullName evidence="1">Uncharacterized protein</fullName>
    </submittedName>
</protein>
<comment type="caution">
    <text evidence="1">The sequence shown here is derived from an EMBL/GenBank/DDBJ whole genome shotgun (WGS) entry which is preliminary data.</text>
</comment>
<dbReference type="Proteomes" id="UP000543908">
    <property type="component" value="Unassembled WGS sequence"/>
</dbReference>
<dbReference type="EMBL" id="JABUHS010000003">
    <property type="protein sequence ID" value="NWN59820.1"/>
    <property type="molecule type" value="Genomic_DNA"/>
</dbReference>
<reference evidence="1 2" key="1">
    <citation type="submission" date="2020-05" db="EMBL/GenBank/DDBJ databases">
        <title>Onion-isolated Pseudomonas sp.</title>
        <authorList>
            <person name="Fujikawa T."/>
            <person name="Sawada H."/>
        </authorList>
    </citation>
    <scope>NUCLEOTIDE SEQUENCE [LARGE SCALE GENOMIC DNA]</scope>
    <source>
        <strain evidence="1 2">MAFF 301512</strain>
    </source>
</reference>
<sequence length="205" mass="23607">MRDFRFSRTFTLLQQEGHLARASLLSGIDLLLKANLDESKIGNFYSAFFQLTIGIERILKLVVITNHMLENNYIPPTDEELRKKYGHNIKATYLYALTVRNKWGHEKVVAPVSGSVEDKMLDFLESFANKARYYNLRELNNTTADPGPLGNWYSICKRAARAEIGYVKLDKDAERIMYQMDQAGLVGYSARFDFDGHPMTLFDDY</sequence>
<dbReference type="RefSeq" id="WP_179040567.1">
    <property type="nucleotide sequence ID" value="NZ_JABUHS010000003.1"/>
</dbReference>
<gene>
    <name evidence="1" type="ORF">HT123_00785</name>
</gene>
<evidence type="ECO:0000313" key="2">
    <source>
        <dbReference type="Proteomes" id="UP000543908"/>
    </source>
</evidence>
<proteinExistence type="predicted"/>